<name>A0A2Z7BLN8_9LAMI</name>
<evidence type="ECO:0000256" key="1">
    <source>
        <dbReference type="SAM" id="MobiDB-lite"/>
    </source>
</evidence>
<protein>
    <submittedName>
        <fullName evidence="2">Uncharacterized protein</fullName>
    </submittedName>
</protein>
<dbReference type="AlphaFoldDB" id="A0A2Z7BLN8"/>
<evidence type="ECO:0000313" key="3">
    <source>
        <dbReference type="Proteomes" id="UP000250235"/>
    </source>
</evidence>
<gene>
    <name evidence="2" type="ORF">F511_35653</name>
</gene>
<sequence>MASSLFVNALQVEFESVLAMEHTGMARMFQTLVDTGHEGFLAASDSIYEAAVIELFANAIVIAEPLIEGELESSVVSSTGEHGKQAKKQSQGFAVQETQVEKKNKTASSKKKKAEEPAVGQKKKKEKAKKVVKQQLVKDEGQTASTKSTSGTSSDEDSCMLAGLKEHRAKRKSLIMYKLYEMEVQKSIDEHLENFKSTEPSVNYDYMCIRFLSKELREIARQHRDLRVLAGLPIVAPEASIAGDAASTDTLQITLSTLAQPRIPALEFYTQDDQEQAAARKVAHPEVQIQIVNEVVENRGYRECTVSGQSASMRFYIDSNPRSSANSASSDSPSTTRILVNNLQMVVYNESREERIDFLDSENNEDSFHDGSQQVFVSCPPATIHADITLEAVEKVVVSLDSCMGSMDSKVQAIDSRVKSMDSRLRSLDSKVEQLLNIQTFMKHDFVIYKHGFYDRMEKHTPEESIEDASGCSRTLRCCGWMFGDEGCDDTLHFCLLVEDAPGSSRPLDDGTTFIIVSTEDEPGWTPPFGAALVVLLTIIGYPGGSDIPGGTDERFVSGNSEQILLHLPFFLNGKVSTRRFDLYNPSYKPTPATSSCENS</sequence>
<feature type="compositionally biased region" description="Basic residues" evidence="1">
    <location>
        <begin position="121"/>
        <end position="132"/>
    </location>
</feature>
<feature type="compositionally biased region" description="Polar residues" evidence="1">
    <location>
        <begin position="88"/>
        <end position="98"/>
    </location>
</feature>
<evidence type="ECO:0000313" key="2">
    <source>
        <dbReference type="EMBL" id="KZV35419.1"/>
    </source>
</evidence>
<dbReference type="Gene3D" id="1.20.5.170">
    <property type="match status" value="1"/>
</dbReference>
<reference evidence="2 3" key="1">
    <citation type="journal article" date="2015" name="Proc. Natl. Acad. Sci. U.S.A.">
        <title>The resurrection genome of Boea hygrometrica: A blueprint for survival of dehydration.</title>
        <authorList>
            <person name="Xiao L."/>
            <person name="Yang G."/>
            <person name="Zhang L."/>
            <person name="Yang X."/>
            <person name="Zhao S."/>
            <person name="Ji Z."/>
            <person name="Zhou Q."/>
            <person name="Hu M."/>
            <person name="Wang Y."/>
            <person name="Chen M."/>
            <person name="Xu Y."/>
            <person name="Jin H."/>
            <person name="Xiao X."/>
            <person name="Hu G."/>
            <person name="Bao F."/>
            <person name="Hu Y."/>
            <person name="Wan P."/>
            <person name="Li L."/>
            <person name="Deng X."/>
            <person name="Kuang T."/>
            <person name="Xiang C."/>
            <person name="Zhu J.K."/>
            <person name="Oliver M.J."/>
            <person name="He Y."/>
        </authorList>
    </citation>
    <scope>NUCLEOTIDE SEQUENCE [LARGE SCALE GENOMIC DNA]</scope>
    <source>
        <strain evidence="3">cv. XS01</strain>
    </source>
</reference>
<dbReference type="Proteomes" id="UP000250235">
    <property type="component" value="Unassembled WGS sequence"/>
</dbReference>
<accession>A0A2Z7BLN8</accession>
<organism evidence="2 3">
    <name type="scientific">Dorcoceras hygrometricum</name>
    <dbReference type="NCBI Taxonomy" id="472368"/>
    <lineage>
        <taxon>Eukaryota</taxon>
        <taxon>Viridiplantae</taxon>
        <taxon>Streptophyta</taxon>
        <taxon>Embryophyta</taxon>
        <taxon>Tracheophyta</taxon>
        <taxon>Spermatophyta</taxon>
        <taxon>Magnoliopsida</taxon>
        <taxon>eudicotyledons</taxon>
        <taxon>Gunneridae</taxon>
        <taxon>Pentapetalae</taxon>
        <taxon>asterids</taxon>
        <taxon>lamiids</taxon>
        <taxon>Lamiales</taxon>
        <taxon>Gesneriaceae</taxon>
        <taxon>Didymocarpoideae</taxon>
        <taxon>Trichosporeae</taxon>
        <taxon>Loxocarpinae</taxon>
        <taxon>Dorcoceras</taxon>
    </lineage>
</organism>
<keyword evidence="3" id="KW-1185">Reference proteome</keyword>
<proteinExistence type="predicted"/>
<dbReference type="EMBL" id="KV004590">
    <property type="protein sequence ID" value="KZV35419.1"/>
    <property type="molecule type" value="Genomic_DNA"/>
</dbReference>
<feature type="compositionally biased region" description="Low complexity" evidence="1">
    <location>
        <begin position="143"/>
        <end position="153"/>
    </location>
</feature>
<feature type="region of interest" description="Disordered" evidence="1">
    <location>
        <begin position="78"/>
        <end position="158"/>
    </location>
</feature>